<evidence type="ECO:0000313" key="3">
    <source>
        <dbReference type="Proteomes" id="UP000193467"/>
    </source>
</evidence>
<dbReference type="InParanoid" id="A0A1Y2EZR1"/>
<organism evidence="2 3">
    <name type="scientific">Leucosporidium creatinivorum</name>
    <dbReference type="NCBI Taxonomy" id="106004"/>
    <lineage>
        <taxon>Eukaryota</taxon>
        <taxon>Fungi</taxon>
        <taxon>Dikarya</taxon>
        <taxon>Basidiomycota</taxon>
        <taxon>Pucciniomycotina</taxon>
        <taxon>Microbotryomycetes</taxon>
        <taxon>Leucosporidiales</taxon>
        <taxon>Leucosporidium</taxon>
    </lineage>
</organism>
<feature type="region of interest" description="Disordered" evidence="1">
    <location>
        <begin position="63"/>
        <end position="206"/>
    </location>
</feature>
<proteinExistence type="predicted"/>
<dbReference type="Proteomes" id="UP000193467">
    <property type="component" value="Unassembled WGS sequence"/>
</dbReference>
<feature type="region of interest" description="Disordered" evidence="1">
    <location>
        <begin position="220"/>
        <end position="285"/>
    </location>
</feature>
<reference evidence="2 3" key="1">
    <citation type="submission" date="2016-07" db="EMBL/GenBank/DDBJ databases">
        <title>Pervasive Adenine N6-methylation of Active Genes in Fungi.</title>
        <authorList>
            <consortium name="DOE Joint Genome Institute"/>
            <person name="Mondo S.J."/>
            <person name="Dannebaum R.O."/>
            <person name="Kuo R.C."/>
            <person name="Labutti K."/>
            <person name="Haridas S."/>
            <person name="Kuo A."/>
            <person name="Salamov A."/>
            <person name="Ahrendt S.R."/>
            <person name="Lipzen A."/>
            <person name="Sullivan W."/>
            <person name="Andreopoulos W.B."/>
            <person name="Clum A."/>
            <person name="Lindquist E."/>
            <person name="Daum C."/>
            <person name="Ramamoorthy G.K."/>
            <person name="Gryganskyi A."/>
            <person name="Culley D."/>
            <person name="Magnuson J.K."/>
            <person name="James T.Y."/>
            <person name="O'Malley M.A."/>
            <person name="Stajich J.E."/>
            <person name="Spatafora J.W."/>
            <person name="Visel A."/>
            <person name="Grigoriev I.V."/>
        </authorList>
    </citation>
    <scope>NUCLEOTIDE SEQUENCE [LARGE SCALE GENOMIC DNA]</scope>
    <source>
        <strain evidence="2 3">62-1032</strain>
    </source>
</reference>
<gene>
    <name evidence="2" type="ORF">BCR35DRAFT_121714</name>
</gene>
<dbReference type="AlphaFoldDB" id="A0A1Y2EZR1"/>
<evidence type="ECO:0000256" key="1">
    <source>
        <dbReference type="SAM" id="MobiDB-lite"/>
    </source>
</evidence>
<protein>
    <submittedName>
        <fullName evidence="2">Uncharacterized protein</fullName>
    </submittedName>
</protein>
<dbReference type="EMBL" id="MCGR01000035">
    <property type="protein sequence ID" value="ORY76225.1"/>
    <property type="molecule type" value="Genomic_DNA"/>
</dbReference>
<feature type="compositionally biased region" description="Basic and acidic residues" evidence="1">
    <location>
        <begin position="186"/>
        <end position="205"/>
    </location>
</feature>
<evidence type="ECO:0000313" key="2">
    <source>
        <dbReference type="EMBL" id="ORY76225.1"/>
    </source>
</evidence>
<comment type="caution">
    <text evidence="2">The sequence shown here is derived from an EMBL/GenBank/DDBJ whole genome shotgun (WGS) entry which is preliminary data.</text>
</comment>
<accession>A0A1Y2EZR1</accession>
<sequence length="308" mass="33899">MALTLEALEKFEPVELERRSYGYWCRKLREGVDKQIEAHAEEAGDDELHLPAPARAHLEERVEADNQAELYRPSSTPSVSRERSSGPGPELPDERKPISYQAPESPAASSFLPSDTFRTSNSPEIMPRASTSTAKLFAPSAARPSHCSPSPVIRSHSNEHIEYTAQQRKEQGEAAAPVASTSLGARVDKGKGKAKEQRADEKDAEGIAVAEQRATVIQELPRRSKRRRTGLLAQQAVGNIGVGEDRYESSSDVDEGPESEEEEGADPAPPDDPRHGKMGPHPPPKVAYWYRDWVTVVSCSPLLSRYRS</sequence>
<name>A0A1Y2EZR1_9BASI</name>
<keyword evidence="3" id="KW-1185">Reference proteome</keyword>
<feature type="compositionally biased region" description="Polar residues" evidence="1">
    <location>
        <begin position="107"/>
        <end position="134"/>
    </location>
</feature>
<feature type="compositionally biased region" description="Acidic residues" evidence="1">
    <location>
        <begin position="251"/>
        <end position="265"/>
    </location>
</feature>
<feature type="compositionally biased region" description="Basic and acidic residues" evidence="1">
    <location>
        <begin position="156"/>
        <end position="172"/>
    </location>
</feature>